<name>A0A7Y9NKH3_9BACT</name>
<reference evidence="2 3" key="1">
    <citation type="submission" date="2020-07" db="EMBL/GenBank/DDBJ databases">
        <title>Genomic Encyclopedia of Type Strains, Phase IV (KMG-V): Genome sequencing to study the core and pangenomes of soil and plant-associated prokaryotes.</title>
        <authorList>
            <person name="Whitman W."/>
        </authorList>
    </citation>
    <scope>NUCLEOTIDE SEQUENCE [LARGE SCALE GENOMIC DNA]</scope>
    <source>
        <strain evidence="2 3">M8UP30</strain>
    </source>
</reference>
<accession>A0A7Y9NKH3</accession>
<keyword evidence="1" id="KW-0472">Membrane</keyword>
<dbReference type="Proteomes" id="UP000534186">
    <property type="component" value="Unassembled WGS sequence"/>
</dbReference>
<comment type="caution">
    <text evidence="2">The sequence shown here is derived from an EMBL/GenBank/DDBJ whole genome shotgun (WGS) entry which is preliminary data.</text>
</comment>
<evidence type="ECO:0000256" key="1">
    <source>
        <dbReference type="SAM" id="Phobius"/>
    </source>
</evidence>
<keyword evidence="1" id="KW-1133">Transmembrane helix</keyword>
<dbReference type="Pfam" id="PF10067">
    <property type="entry name" value="DUF2306"/>
    <property type="match status" value="1"/>
</dbReference>
<keyword evidence="1" id="KW-0812">Transmembrane</keyword>
<feature type="transmembrane region" description="Helical" evidence="1">
    <location>
        <begin position="87"/>
        <end position="106"/>
    </location>
</feature>
<dbReference type="AlphaFoldDB" id="A0A7Y9NKH3"/>
<sequence>MPQAASSSRLVSWRWALLALLATLVGLASLRYTLPKVPFPAGLPNFQLRHKWLIAHAIFASIALLVGPWQFLPLIRQRWLPMHRWIGRIYCGAVLLGWLASLPIAAHAQAGAISSAGFLTLGFLWVGSTAAGYFTIRSGKVIAHRRWMIRSFALTAAAITLRIYLPLLPLTGLSFSTSYRIIAWACWVPNLFFAEWLLRHQPTPEPIAHLLHSHQSVSAD</sequence>
<dbReference type="EMBL" id="JACCCV010000001">
    <property type="protein sequence ID" value="NYF50988.1"/>
    <property type="molecule type" value="Genomic_DNA"/>
</dbReference>
<feature type="transmembrane region" description="Helical" evidence="1">
    <location>
        <begin position="147"/>
        <end position="165"/>
    </location>
</feature>
<dbReference type="InterPro" id="IPR018750">
    <property type="entry name" value="DUF2306_membrane"/>
</dbReference>
<gene>
    <name evidence="2" type="ORF">HDF12_001353</name>
</gene>
<protein>
    <submittedName>
        <fullName evidence="2">Putative membrane protein</fullName>
    </submittedName>
</protein>
<feature type="transmembrane region" description="Helical" evidence="1">
    <location>
        <begin position="12"/>
        <end position="32"/>
    </location>
</feature>
<feature type="transmembrane region" description="Helical" evidence="1">
    <location>
        <begin position="52"/>
        <end position="75"/>
    </location>
</feature>
<feature type="transmembrane region" description="Helical" evidence="1">
    <location>
        <begin position="112"/>
        <end position="135"/>
    </location>
</feature>
<proteinExistence type="predicted"/>
<organism evidence="2 3">
    <name type="scientific">Tunturiibacter lichenicola</name>
    <dbReference type="NCBI Taxonomy" id="2051959"/>
    <lineage>
        <taxon>Bacteria</taxon>
        <taxon>Pseudomonadati</taxon>
        <taxon>Acidobacteriota</taxon>
        <taxon>Terriglobia</taxon>
        <taxon>Terriglobales</taxon>
        <taxon>Acidobacteriaceae</taxon>
        <taxon>Tunturiibacter</taxon>
    </lineage>
</organism>
<evidence type="ECO:0000313" key="3">
    <source>
        <dbReference type="Proteomes" id="UP000534186"/>
    </source>
</evidence>
<evidence type="ECO:0000313" key="2">
    <source>
        <dbReference type="EMBL" id="NYF50988.1"/>
    </source>
</evidence>
<feature type="transmembrane region" description="Helical" evidence="1">
    <location>
        <begin position="177"/>
        <end position="198"/>
    </location>
</feature>